<accession>A8ZYK2</accession>
<dbReference type="STRING" id="96561.Dole_2924"/>
<evidence type="ECO:0000313" key="2">
    <source>
        <dbReference type="Proteomes" id="UP000008561"/>
    </source>
</evidence>
<dbReference type="Proteomes" id="UP000008561">
    <property type="component" value="Chromosome"/>
</dbReference>
<dbReference type="AlphaFoldDB" id="A8ZYK2"/>
<dbReference type="KEGG" id="dol:Dole_2924"/>
<keyword evidence="2" id="KW-1185">Reference proteome</keyword>
<dbReference type="RefSeq" id="WP_012176338.1">
    <property type="nucleotide sequence ID" value="NC_009943.1"/>
</dbReference>
<gene>
    <name evidence="1" type="ordered locus">Dole_2924</name>
</gene>
<protein>
    <submittedName>
        <fullName evidence="1">Uncharacterized protein</fullName>
    </submittedName>
</protein>
<dbReference type="EMBL" id="CP000859">
    <property type="protein sequence ID" value="ABW68727.1"/>
    <property type="molecule type" value="Genomic_DNA"/>
</dbReference>
<evidence type="ECO:0000313" key="1">
    <source>
        <dbReference type="EMBL" id="ABW68727.1"/>
    </source>
</evidence>
<dbReference type="HOGENOM" id="CLU_2492789_0_0_7"/>
<sequence length="86" mass="9632">MLVNMNDFEFDLDKLVDAFGRMIHEIGLDANDDQQVYNAITVFIASMLASGLKEAYGDDPAQLEDQLKSACKEIATDLEEKTRAFL</sequence>
<name>A8ZYK2_DESOH</name>
<proteinExistence type="predicted"/>
<reference evidence="1 2" key="1">
    <citation type="submission" date="2007-10" db="EMBL/GenBank/DDBJ databases">
        <title>Complete sequence of Desulfococcus oleovorans Hxd3.</title>
        <authorList>
            <consortium name="US DOE Joint Genome Institute"/>
            <person name="Copeland A."/>
            <person name="Lucas S."/>
            <person name="Lapidus A."/>
            <person name="Barry K."/>
            <person name="Glavina del Rio T."/>
            <person name="Dalin E."/>
            <person name="Tice H."/>
            <person name="Pitluck S."/>
            <person name="Kiss H."/>
            <person name="Brettin T."/>
            <person name="Bruce D."/>
            <person name="Detter J.C."/>
            <person name="Han C."/>
            <person name="Schmutz J."/>
            <person name="Larimer F."/>
            <person name="Land M."/>
            <person name="Hauser L."/>
            <person name="Kyrpides N."/>
            <person name="Kim E."/>
            <person name="Wawrik B."/>
            <person name="Richardson P."/>
        </authorList>
    </citation>
    <scope>NUCLEOTIDE SEQUENCE [LARGE SCALE GENOMIC DNA]</scope>
    <source>
        <strain evidence="2">DSM 6200 / JCM 39069 / Hxd3</strain>
    </source>
</reference>
<organism evidence="1 2">
    <name type="scientific">Desulfosudis oleivorans (strain DSM 6200 / JCM 39069 / Hxd3)</name>
    <name type="common">Desulfococcus oleovorans</name>
    <dbReference type="NCBI Taxonomy" id="96561"/>
    <lineage>
        <taxon>Bacteria</taxon>
        <taxon>Pseudomonadati</taxon>
        <taxon>Thermodesulfobacteriota</taxon>
        <taxon>Desulfobacteria</taxon>
        <taxon>Desulfobacterales</taxon>
        <taxon>Desulfosudaceae</taxon>
        <taxon>Desulfosudis</taxon>
    </lineage>
</organism>